<dbReference type="InterPro" id="IPR003111">
    <property type="entry name" value="Lon_prtase_N"/>
</dbReference>
<dbReference type="PANTHER" id="PTHR46732:SF8">
    <property type="entry name" value="ATP-DEPENDENT PROTEASE LA (LON) DOMAIN PROTEIN"/>
    <property type="match status" value="1"/>
</dbReference>
<protein>
    <submittedName>
        <fullName evidence="2">ATP-dependent protease</fullName>
    </submittedName>
</protein>
<keyword evidence="3" id="KW-1185">Reference proteome</keyword>
<sequence>MNGVPLFPLGAVLFPGGRLPLRIFEQRYLNLVRESMRSGEPFGVVWIRRGSEVVERGRAAPELGNWGTLAHIVDWDQLPDGLLGITIRGGQRFDLRQTQVQADGLVTGELDLRPAPPPAAAGEEWQTMVDLLRGLQSHPHVERMQLEVDYSDAWQVGWTLAQLLPLPEHLKYELLGMDSEDMLLRDLHMVLNQLSGED</sequence>
<dbReference type="Proteomes" id="UP000298050">
    <property type="component" value="Unassembled WGS sequence"/>
</dbReference>
<feature type="domain" description="Lon N-terminal" evidence="1">
    <location>
        <begin position="1"/>
        <end position="195"/>
    </location>
</feature>
<dbReference type="Gene3D" id="2.30.130.40">
    <property type="entry name" value="LON domain-like"/>
    <property type="match status" value="1"/>
</dbReference>
<dbReference type="PANTHER" id="PTHR46732">
    <property type="entry name" value="ATP-DEPENDENT PROTEASE LA (LON) DOMAIN PROTEIN"/>
    <property type="match status" value="1"/>
</dbReference>
<proteinExistence type="predicted"/>
<dbReference type="Pfam" id="PF02190">
    <property type="entry name" value="LON_substr_bdg"/>
    <property type="match status" value="1"/>
</dbReference>
<dbReference type="InterPro" id="IPR046336">
    <property type="entry name" value="Lon_prtase_N_sf"/>
</dbReference>
<dbReference type="InterPro" id="IPR015947">
    <property type="entry name" value="PUA-like_sf"/>
</dbReference>
<dbReference type="GO" id="GO:0008233">
    <property type="term" value="F:peptidase activity"/>
    <property type="evidence" value="ECO:0007669"/>
    <property type="project" value="UniProtKB-KW"/>
</dbReference>
<dbReference type="SMART" id="SM00464">
    <property type="entry name" value="LON"/>
    <property type="match status" value="1"/>
</dbReference>
<comment type="caution">
    <text evidence="2">The sequence shown here is derived from an EMBL/GenBank/DDBJ whole genome shotgun (WGS) entry which is preliminary data.</text>
</comment>
<name>A0A4Z0LUI4_9GAMM</name>
<dbReference type="EMBL" id="SRLE01000017">
    <property type="protein sequence ID" value="TGD70919.1"/>
    <property type="molecule type" value="Genomic_DNA"/>
</dbReference>
<dbReference type="SUPFAM" id="SSF88697">
    <property type="entry name" value="PUA domain-like"/>
    <property type="match status" value="1"/>
</dbReference>
<accession>A0A4Z0LUI4</accession>
<organism evidence="2 3">
    <name type="scientific">Mangrovimicrobium sediminis</name>
    <dbReference type="NCBI Taxonomy" id="2562682"/>
    <lineage>
        <taxon>Bacteria</taxon>
        <taxon>Pseudomonadati</taxon>
        <taxon>Pseudomonadota</taxon>
        <taxon>Gammaproteobacteria</taxon>
        <taxon>Cellvibrionales</taxon>
        <taxon>Halieaceae</taxon>
        <taxon>Mangrovimicrobium</taxon>
    </lineage>
</organism>
<evidence type="ECO:0000313" key="3">
    <source>
        <dbReference type="Proteomes" id="UP000298050"/>
    </source>
</evidence>
<gene>
    <name evidence="2" type="ORF">E4634_20150</name>
</gene>
<keyword evidence="2" id="KW-0645">Protease</keyword>
<dbReference type="PROSITE" id="PS51787">
    <property type="entry name" value="LON_N"/>
    <property type="match status" value="1"/>
</dbReference>
<dbReference type="RefSeq" id="WP_135446484.1">
    <property type="nucleotide sequence ID" value="NZ_SRLE01000017.1"/>
</dbReference>
<keyword evidence="2" id="KW-0378">Hydrolase</keyword>
<dbReference type="AlphaFoldDB" id="A0A4Z0LUI4"/>
<evidence type="ECO:0000259" key="1">
    <source>
        <dbReference type="PROSITE" id="PS51787"/>
    </source>
</evidence>
<dbReference type="OrthoDB" id="8558970at2"/>
<evidence type="ECO:0000313" key="2">
    <source>
        <dbReference type="EMBL" id="TGD70919.1"/>
    </source>
</evidence>
<dbReference type="GO" id="GO:0006508">
    <property type="term" value="P:proteolysis"/>
    <property type="evidence" value="ECO:0007669"/>
    <property type="project" value="UniProtKB-KW"/>
</dbReference>
<reference evidence="2 3" key="1">
    <citation type="submission" date="2019-04" db="EMBL/GenBank/DDBJ databases">
        <title>Taxonomy of novel Haliea sp. from mangrove soil of West Coast of India.</title>
        <authorList>
            <person name="Verma A."/>
            <person name="Kumar P."/>
            <person name="Krishnamurthi S."/>
        </authorList>
    </citation>
    <scope>NUCLEOTIDE SEQUENCE [LARGE SCALE GENOMIC DNA]</scope>
    <source>
        <strain evidence="2 3">SAOS-164</strain>
    </source>
</reference>